<feature type="domain" description="External alternative NADH-ubiquinone oxidoreductase-like C-terminal" evidence="10">
    <location>
        <begin position="352"/>
        <end position="406"/>
    </location>
</feature>
<gene>
    <name evidence="11" type="ORF">DDZ13_03890</name>
</gene>
<dbReference type="EC" id="1.6.5.9" evidence="2"/>
<dbReference type="Pfam" id="PF22366">
    <property type="entry name" value="NDH2_C"/>
    <property type="match status" value="1"/>
</dbReference>
<keyword evidence="4" id="KW-0274">FAD</keyword>
<dbReference type="AlphaFoldDB" id="A0A317ZJV1"/>
<feature type="domain" description="FAD/NAD(P)-binding" evidence="9">
    <location>
        <begin position="5"/>
        <end position="322"/>
    </location>
</feature>
<evidence type="ECO:0000256" key="2">
    <source>
        <dbReference type="ARBA" id="ARBA00012637"/>
    </source>
</evidence>
<keyword evidence="7" id="KW-0520">NAD</keyword>
<evidence type="ECO:0000256" key="3">
    <source>
        <dbReference type="ARBA" id="ARBA00022630"/>
    </source>
</evidence>
<comment type="similarity">
    <text evidence="1">Belongs to the NADH dehydrogenase family.</text>
</comment>
<organism evidence="11 12">
    <name type="scientific">Coraliomargarita sinensis</name>
    <dbReference type="NCBI Taxonomy" id="2174842"/>
    <lineage>
        <taxon>Bacteria</taxon>
        <taxon>Pseudomonadati</taxon>
        <taxon>Verrucomicrobiota</taxon>
        <taxon>Opitutia</taxon>
        <taxon>Puniceicoccales</taxon>
        <taxon>Coraliomargaritaceae</taxon>
        <taxon>Coraliomargarita</taxon>
    </lineage>
</organism>
<keyword evidence="3" id="KW-0285">Flavoprotein</keyword>
<dbReference type="InterPro" id="IPR045024">
    <property type="entry name" value="NDH-2"/>
</dbReference>
<dbReference type="InterPro" id="IPR054585">
    <property type="entry name" value="NDH2-like_C"/>
</dbReference>
<dbReference type="SUPFAM" id="SSF51905">
    <property type="entry name" value="FAD/NAD(P)-binding domain"/>
    <property type="match status" value="2"/>
</dbReference>
<evidence type="ECO:0000256" key="6">
    <source>
        <dbReference type="ARBA" id="ARBA00023002"/>
    </source>
</evidence>
<comment type="caution">
    <text evidence="11">The sequence shown here is derived from an EMBL/GenBank/DDBJ whole genome shotgun (WGS) entry which is preliminary data.</text>
</comment>
<keyword evidence="5" id="KW-0809">Transit peptide</keyword>
<dbReference type="FunCoup" id="A0A317ZJV1">
    <property type="interactions" value="278"/>
</dbReference>
<evidence type="ECO:0000259" key="9">
    <source>
        <dbReference type="Pfam" id="PF07992"/>
    </source>
</evidence>
<dbReference type="InterPro" id="IPR023753">
    <property type="entry name" value="FAD/NAD-binding_dom"/>
</dbReference>
<dbReference type="GO" id="GO:0050136">
    <property type="term" value="F:NADH dehydrogenase (quinone) (non-electrogenic) activity"/>
    <property type="evidence" value="ECO:0007669"/>
    <property type="project" value="UniProtKB-EC"/>
</dbReference>
<dbReference type="InParanoid" id="A0A317ZJV1"/>
<evidence type="ECO:0000313" key="11">
    <source>
        <dbReference type="EMBL" id="PXA05272.1"/>
    </source>
</evidence>
<accession>A0A317ZJV1</accession>
<dbReference type="RefSeq" id="WP_110130276.1">
    <property type="nucleotide sequence ID" value="NZ_QHJQ01000002.1"/>
</dbReference>
<evidence type="ECO:0000256" key="5">
    <source>
        <dbReference type="ARBA" id="ARBA00022946"/>
    </source>
</evidence>
<evidence type="ECO:0000256" key="8">
    <source>
        <dbReference type="ARBA" id="ARBA00047599"/>
    </source>
</evidence>
<reference evidence="11 12" key="1">
    <citation type="submission" date="2018-05" db="EMBL/GenBank/DDBJ databases">
        <title>Coraliomargarita sinensis sp. nov., isolated from a marine solar saltern.</title>
        <authorList>
            <person name="Zhou L.Y."/>
        </authorList>
    </citation>
    <scope>NUCLEOTIDE SEQUENCE [LARGE SCALE GENOMIC DNA]</scope>
    <source>
        <strain evidence="11 12">WN38</strain>
    </source>
</reference>
<protein>
    <recommendedName>
        <fullName evidence="2">NADH:ubiquinone reductase (non-electrogenic)</fullName>
        <ecNumber evidence="2">1.6.5.9</ecNumber>
    </recommendedName>
</protein>
<comment type="catalytic activity">
    <reaction evidence="8">
        <text>a quinone + NADH + H(+) = a quinol + NAD(+)</text>
        <dbReference type="Rhea" id="RHEA:46160"/>
        <dbReference type="ChEBI" id="CHEBI:15378"/>
        <dbReference type="ChEBI" id="CHEBI:24646"/>
        <dbReference type="ChEBI" id="CHEBI:57540"/>
        <dbReference type="ChEBI" id="CHEBI:57945"/>
        <dbReference type="ChEBI" id="CHEBI:132124"/>
        <dbReference type="EC" id="1.6.5.9"/>
    </reaction>
</comment>
<dbReference type="PANTHER" id="PTHR43706:SF47">
    <property type="entry name" value="EXTERNAL NADH-UBIQUINONE OXIDOREDUCTASE 1, MITOCHONDRIAL-RELATED"/>
    <property type="match status" value="1"/>
</dbReference>
<dbReference type="Proteomes" id="UP000247099">
    <property type="component" value="Unassembled WGS sequence"/>
</dbReference>
<dbReference type="Gene3D" id="3.50.50.100">
    <property type="match status" value="1"/>
</dbReference>
<sequence length="435" mass="48543">MAKKKIVVLGAGFGGLAFTRALQHKDAEITLIDRQNHHLFQPLLYQVATAGLSMPEVSEPVRTIFQKRRDVNVLMAEVESIDVERKRVVLKGIDSVEYDYLVVGMGMVNAYFGHPEWAKHTIGLKSLDEARRIRRQILHAYERAEATKDMEERKRLMTHVVIGGGPTGVEMAGAISELTKRVFKHDFRSIRPEDSRIVLVEAAPRILGAYTEASSQKATEDLKRLGVEVITDAPVKDVRAGIVELDGQIIESESIIWTAGVEANPVLRSIPAEFDRRGRISVEQDTSLPGYPEVFVIGDVANMTDIKGQQVPGVSPAAMQMGKHAAKIIKKELKEFRRIPVKERKPFKYFDKGTMATIGRSKAVAEVGGLKFSGPFAWVLWLAVHLIFLVGFRNKAAVLLQWAYAYIGYRPGARVFDLRNPDPAPKPEEVVQEKV</sequence>
<evidence type="ECO:0000256" key="4">
    <source>
        <dbReference type="ARBA" id="ARBA00022827"/>
    </source>
</evidence>
<dbReference type="PRINTS" id="PR00411">
    <property type="entry name" value="PNDRDTASEI"/>
</dbReference>
<evidence type="ECO:0000256" key="7">
    <source>
        <dbReference type="ARBA" id="ARBA00023027"/>
    </source>
</evidence>
<dbReference type="InterPro" id="IPR036188">
    <property type="entry name" value="FAD/NAD-bd_sf"/>
</dbReference>
<evidence type="ECO:0000313" key="12">
    <source>
        <dbReference type="Proteomes" id="UP000247099"/>
    </source>
</evidence>
<dbReference type="PANTHER" id="PTHR43706">
    <property type="entry name" value="NADH DEHYDROGENASE"/>
    <property type="match status" value="1"/>
</dbReference>
<dbReference type="Pfam" id="PF07992">
    <property type="entry name" value="Pyr_redox_2"/>
    <property type="match status" value="1"/>
</dbReference>
<keyword evidence="6" id="KW-0560">Oxidoreductase</keyword>
<name>A0A317ZJV1_9BACT</name>
<evidence type="ECO:0000259" key="10">
    <source>
        <dbReference type="Pfam" id="PF22366"/>
    </source>
</evidence>
<keyword evidence="12" id="KW-1185">Reference proteome</keyword>
<dbReference type="PRINTS" id="PR00368">
    <property type="entry name" value="FADPNR"/>
</dbReference>
<dbReference type="EMBL" id="QHJQ01000002">
    <property type="protein sequence ID" value="PXA05272.1"/>
    <property type="molecule type" value="Genomic_DNA"/>
</dbReference>
<evidence type="ECO:0000256" key="1">
    <source>
        <dbReference type="ARBA" id="ARBA00005272"/>
    </source>
</evidence>
<proteinExistence type="inferred from homology"/>
<dbReference type="OrthoDB" id="9781621at2"/>